<comment type="similarity">
    <text evidence="2">Belongs to the CpsD/CapB family.</text>
</comment>
<keyword evidence="8 16" id="KW-0812">Transmembrane</keyword>
<comment type="similarity">
    <text evidence="3">Belongs to the etk/wzc family.</text>
</comment>
<evidence type="ECO:0000313" key="21">
    <source>
        <dbReference type="Proteomes" id="UP000286100"/>
    </source>
</evidence>
<reference evidence="20 21" key="1">
    <citation type="submission" date="2018-09" db="EMBL/GenBank/DDBJ databases">
        <authorList>
            <person name="Zhu H."/>
        </authorList>
    </citation>
    <scope>NUCLEOTIDE SEQUENCE [LARGE SCALE GENOMIC DNA]</scope>
    <source>
        <strain evidence="20 21">K2R01-6</strain>
    </source>
</reference>
<dbReference type="Pfam" id="PF02706">
    <property type="entry name" value="Wzz"/>
    <property type="match status" value="1"/>
</dbReference>
<keyword evidence="14" id="KW-0829">Tyrosine-protein kinase</keyword>
<evidence type="ECO:0000256" key="11">
    <source>
        <dbReference type="ARBA" id="ARBA00022840"/>
    </source>
</evidence>
<evidence type="ECO:0000256" key="7">
    <source>
        <dbReference type="ARBA" id="ARBA00022679"/>
    </source>
</evidence>
<dbReference type="SUPFAM" id="SSF52540">
    <property type="entry name" value="P-loop containing nucleoside triphosphate hydrolases"/>
    <property type="match status" value="1"/>
</dbReference>
<gene>
    <name evidence="20" type="ORF">D3876_04835</name>
</gene>
<dbReference type="Pfam" id="PF13807">
    <property type="entry name" value="GNVR"/>
    <property type="match status" value="1"/>
</dbReference>
<comment type="subcellular location">
    <subcellularLocation>
        <location evidence="1">Cell inner membrane</location>
        <topology evidence="1">Multi-pass membrane protein</topology>
    </subcellularLocation>
</comment>
<evidence type="ECO:0000256" key="6">
    <source>
        <dbReference type="ARBA" id="ARBA00022519"/>
    </source>
</evidence>
<keyword evidence="7" id="KW-0808">Transferase</keyword>
<dbReference type="RefSeq" id="WP_119759989.1">
    <property type="nucleotide sequence ID" value="NZ_QYUM01000002.1"/>
</dbReference>
<dbReference type="CDD" id="cd05387">
    <property type="entry name" value="BY-kinase"/>
    <property type="match status" value="1"/>
</dbReference>
<dbReference type="InterPro" id="IPR005702">
    <property type="entry name" value="Wzc-like_C"/>
</dbReference>
<evidence type="ECO:0000259" key="17">
    <source>
        <dbReference type="Pfam" id="PF02706"/>
    </source>
</evidence>
<feature type="domain" description="Polysaccharide chain length determinant N-terminal" evidence="17">
    <location>
        <begin position="38"/>
        <end position="124"/>
    </location>
</feature>
<protein>
    <recommendedName>
        <fullName evidence="4">non-specific protein-tyrosine kinase</fullName>
        <ecNumber evidence="4">2.7.10.2</ecNumber>
    </recommendedName>
</protein>
<comment type="caution">
    <text evidence="20">The sequence shown here is derived from an EMBL/GenBank/DDBJ whole genome shotgun (WGS) entry which is preliminary data.</text>
</comment>
<feature type="transmembrane region" description="Helical" evidence="16">
    <location>
        <begin position="50"/>
        <end position="68"/>
    </location>
</feature>
<sequence>MTDGKIVRIVEPQALRGVAVSEPWRPNSKSEAAYVGMIEIWRIMMRHRSLLIGAILGVLALTVLMLALTKPIYTSSAVVMVQPEKEVADVQAATVVATPDEELRISTRMELLQSRALARRVVRNADLVEDPEFASAPERGLSLMQRIGLQPAPPKLEDSTLLAEMSAKDVNAAAEKARLEEVTDRLMGRTAVTRLGRSHLIDVAVNSDDPYKASHLANRIVQTHIESQRSEERNSRKRAIADLTQRVGDLRAKLESEDSAVAGYMRANNLFAARPEEINNSLLTRIAGALSEAKAASALTGSRASGVASASSTIASSPVLNELKGQEATLAAKAADLSSFYGPGHPDLAKVTAQLSDVRGRIVEETARATIASTRTAAIDSRADAARMGALAGDLGALRASNSREMGQVVNLKELQREADTSHQLYLSLLTQLKELMAKPEEARPDMRIISTAPVPTLPSHPEPKRTLAVALIGGAILGIILALVAENVDNRLRTATQVERALGLPTLAMVPNVFGPKALFAPHSLIAERPGSVFPEALRNLYIELLARVGKTGSMVVVVTSPLVNEGKTTVAAGLAAAASALGHRAVSVDVDLRQPGTAHVPGDEAETPDMVAYLSNRAGLDEVLVPDARLGHFVQIGVNHSVADASALISSPRLEEMVRQLRERFDLIVLDAPPILPVLDAKILSGIADATILVLDWGRSHPEAARVAVDIFGDDITGVVLNRVDYGEHARRSYGDAIHYYARYQEYYRSDGGAVVPKNGFKSVLGRLPGAASLTGAVRRIFGRDAD</sequence>
<dbReference type="OrthoDB" id="230260at2"/>
<dbReference type="AlphaFoldDB" id="A0A418WQW6"/>
<evidence type="ECO:0000256" key="16">
    <source>
        <dbReference type="SAM" id="Phobius"/>
    </source>
</evidence>
<proteinExistence type="inferred from homology"/>
<keyword evidence="9" id="KW-0547">Nucleotide-binding</keyword>
<comment type="catalytic activity">
    <reaction evidence="15">
        <text>L-tyrosyl-[protein] + ATP = O-phospho-L-tyrosyl-[protein] + ADP + H(+)</text>
        <dbReference type="Rhea" id="RHEA:10596"/>
        <dbReference type="Rhea" id="RHEA-COMP:10136"/>
        <dbReference type="Rhea" id="RHEA-COMP:20101"/>
        <dbReference type="ChEBI" id="CHEBI:15378"/>
        <dbReference type="ChEBI" id="CHEBI:30616"/>
        <dbReference type="ChEBI" id="CHEBI:46858"/>
        <dbReference type="ChEBI" id="CHEBI:61978"/>
        <dbReference type="ChEBI" id="CHEBI:456216"/>
        <dbReference type="EC" id="2.7.10.2"/>
    </reaction>
</comment>
<dbReference type="EC" id="2.7.10.2" evidence="4"/>
<evidence type="ECO:0000259" key="18">
    <source>
        <dbReference type="Pfam" id="PF13614"/>
    </source>
</evidence>
<keyword evidence="11" id="KW-0067">ATP-binding</keyword>
<feature type="domain" description="AAA" evidence="18">
    <location>
        <begin position="568"/>
        <end position="697"/>
    </location>
</feature>
<dbReference type="Gene3D" id="3.40.50.300">
    <property type="entry name" value="P-loop containing nucleotide triphosphate hydrolases"/>
    <property type="match status" value="1"/>
</dbReference>
<evidence type="ECO:0000256" key="9">
    <source>
        <dbReference type="ARBA" id="ARBA00022741"/>
    </source>
</evidence>
<keyword evidence="6" id="KW-0997">Cell inner membrane</keyword>
<keyword evidence="21" id="KW-1185">Reference proteome</keyword>
<organism evidence="20 21">
    <name type="scientific">Sphingomonas cavernae</name>
    <dbReference type="NCBI Taxonomy" id="2320861"/>
    <lineage>
        <taxon>Bacteria</taxon>
        <taxon>Pseudomonadati</taxon>
        <taxon>Pseudomonadota</taxon>
        <taxon>Alphaproteobacteria</taxon>
        <taxon>Sphingomonadales</taxon>
        <taxon>Sphingomonadaceae</taxon>
        <taxon>Sphingomonas</taxon>
    </lineage>
</organism>
<evidence type="ECO:0000256" key="14">
    <source>
        <dbReference type="ARBA" id="ARBA00023137"/>
    </source>
</evidence>
<dbReference type="PANTHER" id="PTHR32309:SF13">
    <property type="entry name" value="FERRIC ENTEROBACTIN TRANSPORT PROTEIN FEPE"/>
    <property type="match status" value="1"/>
</dbReference>
<accession>A0A418WQW6</accession>
<evidence type="ECO:0000259" key="19">
    <source>
        <dbReference type="Pfam" id="PF13807"/>
    </source>
</evidence>
<evidence type="ECO:0000256" key="13">
    <source>
        <dbReference type="ARBA" id="ARBA00023136"/>
    </source>
</evidence>
<keyword evidence="5" id="KW-1003">Cell membrane</keyword>
<dbReference type="InterPro" id="IPR032807">
    <property type="entry name" value="GNVR"/>
</dbReference>
<evidence type="ECO:0000313" key="20">
    <source>
        <dbReference type="EMBL" id="RJF93638.1"/>
    </source>
</evidence>
<dbReference type="InterPro" id="IPR050445">
    <property type="entry name" value="Bact_polysacc_biosynth/exp"/>
</dbReference>
<evidence type="ECO:0000256" key="4">
    <source>
        <dbReference type="ARBA" id="ARBA00011903"/>
    </source>
</evidence>
<dbReference type="InterPro" id="IPR003856">
    <property type="entry name" value="LPS_length_determ_N"/>
</dbReference>
<name>A0A418WQW6_9SPHN</name>
<evidence type="ECO:0000256" key="3">
    <source>
        <dbReference type="ARBA" id="ARBA00008883"/>
    </source>
</evidence>
<dbReference type="Pfam" id="PF13614">
    <property type="entry name" value="AAA_31"/>
    <property type="match status" value="1"/>
</dbReference>
<keyword evidence="13 16" id="KW-0472">Membrane</keyword>
<evidence type="ECO:0000256" key="8">
    <source>
        <dbReference type="ARBA" id="ARBA00022692"/>
    </source>
</evidence>
<dbReference type="GO" id="GO:0005886">
    <property type="term" value="C:plasma membrane"/>
    <property type="evidence" value="ECO:0007669"/>
    <property type="project" value="UniProtKB-SubCell"/>
</dbReference>
<dbReference type="GO" id="GO:0004713">
    <property type="term" value="F:protein tyrosine kinase activity"/>
    <property type="evidence" value="ECO:0007669"/>
    <property type="project" value="TreeGrafter"/>
</dbReference>
<evidence type="ECO:0000256" key="5">
    <source>
        <dbReference type="ARBA" id="ARBA00022475"/>
    </source>
</evidence>
<dbReference type="Proteomes" id="UP000286100">
    <property type="component" value="Unassembled WGS sequence"/>
</dbReference>
<evidence type="ECO:0000256" key="10">
    <source>
        <dbReference type="ARBA" id="ARBA00022777"/>
    </source>
</evidence>
<keyword evidence="10" id="KW-0418">Kinase</keyword>
<evidence type="ECO:0000256" key="12">
    <source>
        <dbReference type="ARBA" id="ARBA00022989"/>
    </source>
</evidence>
<evidence type="ECO:0000256" key="2">
    <source>
        <dbReference type="ARBA" id="ARBA00007316"/>
    </source>
</evidence>
<evidence type="ECO:0000256" key="15">
    <source>
        <dbReference type="ARBA" id="ARBA00051245"/>
    </source>
</evidence>
<dbReference type="PANTHER" id="PTHR32309">
    <property type="entry name" value="TYROSINE-PROTEIN KINASE"/>
    <property type="match status" value="1"/>
</dbReference>
<dbReference type="InterPro" id="IPR027417">
    <property type="entry name" value="P-loop_NTPase"/>
</dbReference>
<evidence type="ECO:0000256" key="1">
    <source>
        <dbReference type="ARBA" id="ARBA00004429"/>
    </source>
</evidence>
<dbReference type="EMBL" id="QYUM01000002">
    <property type="protein sequence ID" value="RJF93638.1"/>
    <property type="molecule type" value="Genomic_DNA"/>
</dbReference>
<feature type="domain" description="Tyrosine-protein kinase G-rich" evidence="19">
    <location>
        <begin position="414"/>
        <end position="485"/>
    </location>
</feature>
<keyword evidence="12 16" id="KW-1133">Transmembrane helix</keyword>
<dbReference type="InterPro" id="IPR025669">
    <property type="entry name" value="AAA_dom"/>
</dbReference>